<keyword evidence="4" id="KW-1185">Reference proteome</keyword>
<dbReference type="Pfam" id="PF20803">
    <property type="entry name" value="PaaX_M"/>
    <property type="match status" value="1"/>
</dbReference>
<evidence type="ECO:0000259" key="1">
    <source>
        <dbReference type="Pfam" id="PF08223"/>
    </source>
</evidence>
<name>A0ABW1CCF9_9ACTN</name>
<dbReference type="RefSeq" id="WP_379511970.1">
    <property type="nucleotide sequence ID" value="NZ_JBHSPA010000003.1"/>
</dbReference>
<dbReference type="Proteomes" id="UP001596058">
    <property type="component" value="Unassembled WGS sequence"/>
</dbReference>
<evidence type="ECO:0000259" key="2">
    <source>
        <dbReference type="Pfam" id="PF20803"/>
    </source>
</evidence>
<gene>
    <name evidence="3" type="ORF">ACFPZ3_00975</name>
</gene>
<feature type="domain" description="Transcriptional repressor PaaX-like central Cas2-like" evidence="2">
    <location>
        <begin position="99"/>
        <end position="154"/>
    </location>
</feature>
<proteinExistence type="predicted"/>
<protein>
    <submittedName>
        <fullName evidence="3">PaaX family transcriptional regulator C-terminal domain-containing protein</fullName>
    </submittedName>
</protein>
<feature type="domain" description="Transcriptional repressor PaaX-like C-terminal" evidence="1">
    <location>
        <begin position="202"/>
        <end position="291"/>
    </location>
</feature>
<organism evidence="3 4">
    <name type="scientific">Nonomuraea insulae</name>
    <dbReference type="NCBI Taxonomy" id="1616787"/>
    <lineage>
        <taxon>Bacteria</taxon>
        <taxon>Bacillati</taxon>
        <taxon>Actinomycetota</taxon>
        <taxon>Actinomycetes</taxon>
        <taxon>Streptosporangiales</taxon>
        <taxon>Streptosporangiaceae</taxon>
        <taxon>Nonomuraea</taxon>
    </lineage>
</organism>
<dbReference type="Gene3D" id="1.20.58.1460">
    <property type="match status" value="1"/>
</dbReference>
<evidence type="ECO:0000313" key="4">
    <source>
        <dbReference type="Proteomes" id="UP001596058"/>
    </source>
</evidence>
<dbReference type="PANTHER" id="PTHR30319:SF1">
    <property type="entry name" value="TRANSCRIPTIONAL REPRESSOR PAAX"/>
    <property type="match status" value="1"/>
</dbReference>
<accession>A0ABW1CCF9</accession>
<dbReference type="InterPro" id="IPR036388">
    <property type="entry name" value="WH-like_DNA-bd_sf"/>
</dbReference>
<evidence type="ECO:0000313" key="3">
    <source>
        <dbReference type="EMBL" id="MFC5822416.1"/>
    </source>
</evidence>
<dbReference type="Gene3D" id="3.30.70.2650">
    <property type="match status" value="1"/>
</dbReference>
<dbReference type="InterPro" id="IPR048846">
    <property type="entry name" value="PaaX-like_central"/>
</dbReference>
<dbReference type="InterPro" id="IPR013225">
    <property type="entry name" value="PaaX_C"/>
</dbReference>
<dbReference type="Pfam" id="PF08223">
    <property type="entry name" value="PaaX_C"/>
    <property type="match status" value="1"/>
</dbReference>
<sequence>MKETVTGSGAGVNVSRGPGVALVPLLFGVADREELPGVVLVRLLTDLGSTPAAARSLIARMRRDGQMEATSRGRGADYRLAGFFLQSFRQIRYSRPAPPAWDGSFHAIFYTVPESQRAYRDLLRRAATLAGYGLMQPGVLISVTDLRERLTAELGSAPPAEPGSAPHAGAAEFGSASRAGTVYHGRVTLNLADAADVAHRAWGLDELDRRYRSHATRLRTAIRDQPIPPPPGAEALASYARLFGGALVDTLRTPPALPAELLPKDWPLPDLLTAIQETYAHFGPAARTYAQDVLAAHTAEQSPQGLRGVTRPDS</sequence>
<dbReference type="PANTHER" id="PTHR30319">
    <property type="entry name" value="PHENYLACETIC ACID REGULATOR-RELATED TRANSCRIPTIONAL REPRESSOR"/>
    <property type="match status" value="1"/>
</dbReference>
<reference evidence="4" key="1">
    <citation type="journal article" date="2019" name="Int. J. Syst. Evol. Microbiol.">
        <title>The Global Catalogue of Microorganisms (GCM) 10K type strain sequencing project: providing services to taxonomists for standard genome sequencing and annotation.</title>
        <authorList>
            <consortium name="The Broad Institute Genomics Platform"/>
            <consortium name="The Broad Institute Genome Sequencing Center for Infectious Disease"/>
            <person name="Wu L."/>
            <person name="Ma J."/>
        </authorList>
    </citation>
    <scope>NUCLEOTIDE SEQUENCE [LARGE SCALE GENOMIC DNA]</scope>
    <source>
        <strain evidence="4">CCUG 53903</strain>
    </source>
</reference>
<comment type="caution">
    <text evidence="3">The sequence shown here is derived from an EMBL/GenBank/DDBJ whole genome shotgun (WGS) entry which is preliminary data.</text>
</comment>
<dbReference type="EMBL" id="JBHSPA010000003">
    <property type="protein sequence ID" value="MFC5822416.1"/>
    <property type="molecule type" value="Genomic_DNA"/>
</dbReference>
<dbReference type="Gene3D" id="1.10.10.10">
    <property type="entry name" value="Winged helix-like DNA-binding domain superfamily/Winged helix DNA-binding domain"/>
    <property type="match status" value="1"/>
</dbReference>